<dbReference type="EMBL" id="JAELUP010000001">
    <property type="protein sequence ID" value="MBJ6359781.1"/>
    <property type="molecule type" value="Genomic_DNA"/>
</dbReference>
<feature type="domain" description="Polysaccharide chain length determinant N-terminal" evidence="8">
    <location>
        <begin position="2"/>
        <end position="92"/>
    </location>
</feature>
<dbReference type="PANTHER" id="PTHR32309">
    <property type="entry name" value="TYROSINE-PROTEIN KINASE"/>
    <property type="match status" value="1"/>
</dbReference>
<evidence type="ECO:0000313" key="10">
    <source>
        <dbReference type="Proteomes" id="UP000640274"/>
    </source>
</evidence>
<keyword evidence="6 7" id="KW-0472">Membrane</keyword>
<protein>
    <submittedName>
        <fullName evidence="9">Lipopolysaccharide biosynthesis protein</fullName>
    </submittedName>
</protein>
<dbReference type="InterPro" id="IPR050445">
    <property type="entry name" value="Bact_polysacc_biosynth/exp"/>
</dbReference>
<keyword evidence="5 7" id="KW-1133">Transmembrane helix</keyword>
<comment type="subcellular location">
    <subcellularLocation>
        <location evidence="1">Cell membrane</location>
        <topology evidence="1">Multi-pass membrane protein</topology>
    </subcellularLocation>
</comment>
<gene>
    <name evidence="9" type="ORF">JFN88_00360</name>
</gene>
<evidence type="ECO:0000259" key="8">
    <source>
        <dbReference type="Pfam" id="PF02706"/>
    </source>
</evidence>
<evidence type="ECO:0000313" key="9">
    <source>
        <dbReference type="EMBL" id="MBJ6359781.1"/>
    </source>
</evidence>
<accession>A0A934J2R4</accession>
<name>A0A934J2R4_9BACL</name>
<dbReference type="GO" id="GO:0005886">
    <property type="term" value="C:plasma membrane"/>
    <property type="evidence" value="ECO:0007669"/>
    <property type="project" value="UniProtKB-SubCell"/>
</dbReference>
<evidence type="ECO:0000256" key="6">
    <source>
        <dbReference type="ARBA" id="ARBA00023136"/>
    </source>
</evidence>
<dbReference type="AlphaFoldDB" id="A0A934J2R4"/>
<evidence type="ECO:0000256" key="4">
    <source>
        <dbReference type="ARBA" id="ARBA00022692"/>
    </source>
</evidence>
<dbReference type="RefSeq" id="WP_199017310.1">
    <property type="nucleotide sequence ID" value="NZ_JAELUP010000001.1"/>
</dbReference>
<feature type="transmembrane region" description="Helical" evidence="7">
    <location>
        <begin position="14"/>
        <end position="36"/>
    </location>
</feature>
<evidence type="ECO:0000256" key="1">
    <source>
        <dbReference type="ARBA" id="ARBA00004651"/>
    </source>
</evidence>
<organism evidence="9 10">
    <name type="scientific">Paenibacillus roseus</name>
    <dbReference type="NCBI Taxonomy" id="2798579"/>
    <lineage>
        <taxon>Bacteria</taxon>
        <taxon>Bacillati</taxon>
        <taxon>Bacillota</taxon>
        <taxon>Bacilli</taxon>
        <taxon>Bacillales</taxon>
        <taxon>Paenibacillaceae</taxon>
        <taxon>Paenibacillus</taxon>
    </lineage>
</organism>
<dbReference type="PANTHER" id="PTHR32309:SF13">
    <property type="entry name" value="FERRIC ENTEROBACTIN TRANSPORT PROTEIN FEPE"/>
    <property type="match status" value="1"/>
</dbReference>
<comment type="caution">
    <text evidence="9">The sequence shown here is derived from an EMBL/GenBank/DDBJ whole genome shotgun (WGS) entry which is preliminary data.</text>
</comment>
<evidence type="ECO:0000256" key="2">
    <source>
        <dbReference type="ARBA" id="ARBA00006683"/>
    </source>
</evidence>
<evidence type="ECO:0000256" key="5">
    <source>
        <dbReference type="ARBA" id="ARBA00022989"/>
    </source>
</evidence>
<keyword evidence="3" id="KW-1003">Cell membrane</keyword>
<dbReference type="Proteomes" id="UP000640274">
    <property type="component" value="Unassembled WGS sequence"/>
</dbReference>
<sequence length="250" mass="27880">MELKQYWNVIRKRLWLILLLVITASLATGIYSLYFIKPQFEASTKLIVNQTSSPNDLLTKLDLSTINSNIQLVKTYKEIIKTPRIMDKVVEQYPELGLTARELVEKVSVSSVNDTQVMSVTAKDNSYERATSIANAVSSVFQQEIPTLMKVDNVSILNKADASAPTAPVSPNIKLNLAVAFLMSLMAGLGLSFLLEYLDDTVKTEEDIRNVLGLPTLSVIPKIRENDLVKQGRKQTGQHLRREGNVTVET</sequence>
<dbReference type="GO" id="GO:0004713">
    <property type="term" value="F:protein tyrosine kinase activity"/>
    <property type="evidence" value="ECO:0007669"/>
    <property type="project" value="TreeGrafter"/>
</dbReference>
<keyword evidence="4 7" id="KW-0812">Transmembrane</keyword>
<keyword evidence="10" id="KW-1185">Reference proteome</keyword>
<evidence type="ECO:0000256" key="7">
    <source>
        <dbReference type="SAM" id="Phobius"/>
    </source>
</evidence>
<dbReference type="InterPro" id="IPR003856">
    <property type="entry name" value="LPS_length_determ_N"/>
</dbReference>
<dbReference type="Pfam" id="PF02706">
    <property type="entry name" value="Wzz"/>
    <property type="match status" value="1"/>
</dbReference>
<reference evidence="9" key="1">
    <citation type="submission" date="2020-12" db="EMBL/GenBank/DDBJ databases">
        <authorList>
            <person name="Huq M.A."/>
        </authorList>
    </citation>
    <scope>NUCLEOTIDE SEQUENCE</scope>
    <source>
        <strain evidence="9">MAHUQ-46</strain>
    </source>
</reference>
<proteinExistence type="inferred from homology"/>
<evidence type="ECO:0000256" key="3">
    <source>
        <dbReference type="ARBA" id="ARBA00022475"/>
    </source>
</evidence>
<comment type="similarity">
    <text evidence="2">Belongs to the CpsC/CapA family.</text>
</comment>